<name>A0A0B2VLM7_TOXCA</name>
<dbReference type="InterPro" id="IPR026704">
    <property type="entry name" value="KATNIP"/>
</dbReference>
<feature type="domain" description="KATNIP" evidence="2">
    <location>
        <begin position="394"/>
        <end position="597"/>
    </location>
</feature>
<dbReference type="AlphaFoldDB" id="A0A0B2VLM7"/>
<reference evidence="3 4" key="1">
    <citation type="submission" date="2014-11" db="EMBL/GenBank/DDBJ databases">
        <title>Genetic blueprint of the zoonotic pathogen Toxocara canis.</title>
        <authorList>
            <person name="Zhu X.-Q."/>
            <person name="Korhonen P.K."/>
            <person name="Cai H."/>
            <person name="Young N.D."/>
            <person name="Nejsum P."/>
            <person name="von Samson-Himmelstjerna G."/>
            <person name="Boag P.R."/>
            <person name="Tan P."/>
            <person name="Li Q."/>
            <person name="Min J."/>
            <person name="Yang Y."/>
            <person name="Wang X."/>
            <person name="Fang X."/>
            <person name="Hall R.S."/>
            <person name="Hofmann A."/>
            <person name="Sternberg P.W."/>
            <person name="Jex A.R."/>
            <person name="Gasser R.B."/>
        </authorList>
    </citation>
    <scope>NUCLEOTIDE SEQUENCE [LARGE SCALE GENOMIC DNA]</scope>
    <source>
        <strain evidence="3">PN_DK_2014</strain>
    </source>
</reference>
<evidence type="ECO:0000313" key="3">
    <source>
        <dbReference type="EMBL" id="KHN84406.1"/>
    </source>
</evidence>
<proteinExistence type="predicted"/>
<evidence type="ECO:0000313" key="4">
    <source>
        <dbReference type="Proteomes" id="UP000031036"/>
    </source>
</evidence>
<gene>
    <name evidence="3" type="ORF">Tcan_08402</name>
</gene>
<dbReference type="OMA" id="IAENDKC"/>
<comment type="caution">
    <text evidence="3">The sequence shown here is derived from an EMBL/GenBank/DDBJ whole genome shotgun (WGS) entry which is preliminary data.</text>
</comment>
<evidence type="ECO:0000259" key="2">
    <source>
        <dbReference type="Pfam" id="PF14652"/>
    </source>
</evidence>
<dbReference type="STRING" id="6265.A0A0B2VLM7"/>
<accession>A0A0B2VLM7</accession>
<dbReference type="Pfam" id="PF14652">
    <property type="entry name" value="DUF4457"/>
    <property type="match status" value="4"/>
</dbReference>
<feature type="domain" description="KATNIP" evidence="2">
    <location>
        <begin position="288"/>
        <end position="369"/>
    </location>
</feature>
<dbReference type="Proteomes" id="UP000031036">
    <property type="component" value="Unassembled WGS sequence"/>
</dbReference>
<feature type="domain" description="KATNIP" evidence="2">
    <location>
        <begin position="93"/>
        <end position="181"/>
    </location>
</feature>
<dbReference type="OrthoDB" id="304622at2759"/>
<evidence type="ECO:0000256" key="1">
    <source>
        <dbReference type="SAM" id="MobiDB-lite"/>
    </source>
</evidence>
<organism evidence="3 4">
    <name type="scientific">Toxocara canis</name>
    <name type="common">Canine roundworm</name>
    <dbReference type="NCBI Taxonomy" id="6265"/>
    <lineage>
        <taxon>Eukaryota</taxon>
        <taxon>Metazoa</taxon>
        <taxon>Ecdysozoa</taxon>
        <taxon>Nematoda</taxon>
        <taxon>Chromadorea</taxon>
        <taxon>Rhabditida</taxon>
        <taxon>Spirurina</taxon>
        <taxon>Ascaridomorpha</taxon>
        <taxon>Ascaridoidea</taxon>
        <taxon>Toxocaridae</taxon>
        <taxon>Toxocara</taxon>
    </lineage>
</organism>
<dbReference type="PANTHER" id="PTHR21534:SF0">
    <property type="entry name" value="KATANIN-INTERACTING PROTEIN"/>
    <property type="match status" value="1"/>
</dbReference>
<protein>
    <recommendedName>
        <fullName evidence="2">KATNIP domain-containing protein</fullName>
    </recommendedName>
</protein>
<feature type="region of interest" description="Disordered" evidence="1">
    <location>
        <begin position="1"/>
        <end position="23"/>
    </location>
</feature>
<dbReference type="EMBL" id="JPKZ01000986">
    <property type="protein sequence ID" value="KHN84406.1"/>
    <property type="molecule type" value="Genomic_DNA"/>
</dbReference>
<keyword evidence="4" id="KW-1185">Reference proteome</keyword>
<dbReference type="InterPro" id="IPR027859">
    <property type="entry name" value="KATNIP_dom"/>
</dbReference>
<sequence length="614" mass="68489">MADTSENSPEDGTDCNGAEPMGRFEIPELPSGRTLRFILLSTWDDPHFIGLNTIEVFAANGQRPEIERVETNAKESFGPLESLMYEHGRWPCTDPQRMWTARCDGMTEPVYIIITLKEDECIAMIRVWNYDQSRVYALRGVRDLRIELDGQPIFQGEISCAFTSNSDVHPMGDTILFTTDEAILEKIAENDVCLVDDEVVTSSLDLFAIDPDTRVTNSPSTTSLTSAIVHRPSTGDRKKLRSASRGAPEERVTGAIAEMSVERPSVAPVVDVERDVSELPSVKVLHMELTENWGSPDCIGLTGLQFLGPKGVMLDATGCQITASAASETAQRLLNGRNLTRNRDDMWLISFAPNGPPPRITVTFPEPVPLIDVPCFQRGIAIGKQRETRIHLKAGICVWNYNASPEMSYAGVRSAQLYVNGKPIMGSILLRKAPGYVYFDFVQDIAFNKCILFRPLSRPNTRSINGFIYQLQLLSTWGDEFYIGLNGIEFYDHQDQLIKVHPQNLAAFPESVNILPTVNGDPRTSENLIDGVNDTASASHMWLTPVLPNRYARIFVIFDLPTYVSQIRIYNYRKTPERGVRHITISVDDLIVFSGEVPPSSQEKTALLAVSLRE</sequence>
<dbReference type="PANTHER" id="PTHR21534">
    <property type="entry name" value="KATANIN-INTERACTING PROTEIN"/>
    <property type="match status" value="1"/>
</dbReference>
<feature type="domain" description="KATNIP" evidence="2">
    <location>
        <begin position="23"/>
        <end position="72"/>
    </location>
</feature>